<comment type="subcellular location">
    <subcellularLocation>
        <location evidence="1">Endomembrane system</location>
        <topology evidence="1">Multi-pass membrane protein</topology>
    </subcellularLocation>
</comment>
<evidence type="ECO:0000256" key="1">
    <source>
        <dbReference type="ARBA" id="ARBA00004127"/>
    </source>
</evidence>
<evidence type="ECO:0000256" key="4">
    <source>
        <dbReference type="ARBA" id="ARBA00023136"/>
    </source>
</evidence>
<keyword evidence="7" id="KW-1185">Reference proteome</keyword>
<gene>
    <name evidence="6" type="ORF">SOIL9_81990</name>
</gene>
<dbReference type="EMBL" id="LR593886">
    <property type="protein sequence ID" value="VTS00393.1"/>
    <property type="molecule type" value="Genomic_DNA"/>
</dbReference>
<evidence type="ECO:0000313" key="7">
    <source>
        <dbReference type="Proteomes" id="UP000464178"/>
    </source>
</evidence>
<feature type="domain" description="DUF1232" evidence="5">
    <location>
        <begin position="5"/>
        <end position="39"/>
    </location>
</feature>
<keyword evidence="2" id="KW-0812">Transmembrane</keyword>
<evidence type="ECO:0000313" key="6">
    <source>
        <dbReference type="EMBL" id="VTS00393.1"/>
    </source>
</evidence>
<proteinExistence type="predicted"/>
<dbReference type="InterPro" id="IPR010652">
    <property type="entry name" value="DUF1232"/>
</dbReference>
<dbReference type="Pfam" id="PF06803">
    <property type="entry name" value="DUF1232"/>
    <property type="match status" value="1"/>
</dbReference>
<sequence length="56" mass="6021">MKKMLAVVGTAVYLASPIDLIPDVVPVLGWLDDLGVMALLTRYLTRSPDEPKPLGA</sequence>
<name>A0A6P2DEN5_9BACT</name>
<evidence type="ECO:0000259" key="5">
    <source>
        <dbReference type="Pfam" id="PF06803"/>
    </source>
</evidence>
<keyword evidence="4" id="KW-0472">Membrane</keyword>
<accession>A0A6P2DEN5</accession>
<protein>
    <submittedName>
        <fullName evidence="6">: DUF1232</fullName>
    </submittedName>
</protein>
<dbReference type="AlphaFoldDB" id="A0A6P2DEN5"/>
<dbReference type="KEGG" id="gms:SOIL9_81990"/>
<dbReference type="Proteomes" id="UP000464178">
    <property type="component" value="Chromosome"/>
</dbReference>
<evidence type="ECO:0000256" key="2">
    <source>
        <dbReference type="ARBA" id="ARBA00022692"/>
    </source>
</evidence>
<dbReference type="RefSeq" id="WP_162672157.1">
    <property type="nucleotide sequence ID" value="NZ_LR593886.1"/>
</dbReference>
<keyword evidence="3" id="KW-1133">Transmembrane helix</keyword>
<reference evidence="6 7" key="1">
    <citation type="submission" date="2019-05" db="EMBL/GenBank/DDBJ databases">
        <authorList>
            <consortium name="Science for Life Laboratories"/>
        </authorList>
    </citation>
    <scope>NUCLEOTIDE SEQUENCE [LARGE SCALE GENOMIC DNA]</scope>
    <source>
        <strain evidence="6">Soil9</strain>
    </source>
</reference>
<dbReference type="GO" id="GO:0012505">
    <property type="term" value="C:endomembrane system"/>
    <property type="evidence" value="ECO:0007669"/>
    <property type="project" value="UniProtKB-SubCell"/>
</dbReference>
<organism evidence="6 7">
    <name type="scientific">Gemmata massiliana</name>
    <dbReference type="NCBI Taxonomy" id="1210884"/>
    <lineage>
        <taxon>Bacteria</taxon>
        <taxon>Pseudomonadati</taxon>
        <taxon>Planctomycetota</taxon>
        <taxon>Planctomycetia</taxon>
        <taxon>Gemmatales</taxon>
        <taxon>Gemmataceae</taxon>
        <taxon>Gemmata</taxon>
    </lineage>
</organism>
<evidence type="ECO:0000256" key="3">
    <source>
        <dbReference type="ARBA" id="ARBA00022989"/>
    </source>
</evidence>